<sequence length="288" mass="31876">MKYRIDTNIHNPAQPISIIVDHGDKDWRKKAFITLVEKYEQQDVDVRDAINPILTMCEDGNICTGHIAFAPSGWNMAYTITRLLGEEGWNNLLYAISDEPEPTDELTELMSSPRRYVRHDPKVVTIEITGQARAGKTSVAAILYRLLESAGVSTTLQSDDLSVVSETPDIMAAVARLKATGSKVVIKDLPSTGDALKMVYTVPELIQMLRELEGGSSLLIRVAENGTLYREEYEYTPVETFNALLDLSLIGYVGNPHHGSVELTSLGQVVFDQYTAFIADEVGEPVNE</sequence>
<proteinExistence type="predicted"/>
<reference evidence="2" key="1">
    <citation type="submission" date="2019-05" db="EMBL/GenBank/DDBJ databases">
        <title>Complete Genome Sequence of Serratia marcescens Myophage Moabite.</title>
        <authorList>
            <person name="Price L."/>
            <person name="Rohren M."/>
            <person name="Newkirk H."/>
            <person name="Liu M."/>
            <person name="Ramsey J."/>
        </authorList>
    </citation>
    <scope>NUCLEOTIDE SEQUENCE [LARGE SCALE GENOMIC DNA]</scope>
</reference>
<organism evidence="1 2">
    <name type="scientific">Serratia phage Moabite</name>
    <dbReference type="NCBI Taxonomy" id="2587814"/>
    <lineage>
        <taxon>Viruses</taxon>
        <taxon>Duplodnaviria</taxon>
        <taxon>Heunggongvirae</taxon>
        <taxon>Uroviricota</taxon>
        <taxon>Caudoviricetes</taxon>
        <taxon>Chimalliviridae</taxon>
        <taxon>Moabitevirus</taxon>
        <taxon>Moabitevirus moabite</taxon>
    </lineage>
</organism>
<gene>
    <name evidence="1" type="ORF">CPT_Moabite_239</name>
</gene>
<accession>A0A4Y5TQN5</accession>
<evidence type="ECO:0000313" key="2">
    <source>
        <dbReference type="Proteomes" id="UP000319063"/>
    </source>
</evidence>
<dbReference type="EMBL" id="MK994515">
    <property type="protein sequence ID" value="QDB71269.1"/>
    <property type="molecule type" value="Genomic_DNA"/>
</dbReference>
<protein>
    <submittedName>
        <fullName evidence="1">NTPase</fullName>
    </submittedName>
</protein>
<name>A0A4Y5TQN5_9CAUD</name>
<keyword evidence="2" id="KW-1185">Reference proteome</keyword>
<dbReference type="Proteomes" id="UP000319063">
    <property type="component" value="Segment"/>
</dbReference>
<evidence type="ECO:0000313" key="1">
    <source>
        <dbReference type="EMBL" id="QDB71269.1"/>
    </source>
</evidence>